<keyword evidence="2" id="KW-0217">Developmental protein</keyword>
<reference evidence="6" key="2">
    <citation type="submission" date="2017-02" db="UniProtKB">
        <authorList>
            <consortium name="WormBaseParasite"/>
        </authorList>
    </citation>
    <scope>IDENTIFICATION</scope>
</reference>
<evidence type="ECO:0000313" key="5">
    <source>
        <dbReference type="Proteomes" id="UP000035642"/>
    </source>
</evidence>
<evidence type="ECO:0000256" key="4">
    <source>
        <dbReference type="ARBA" id="ARBA00025806"/>
    </source>
</evidence>
<dbReference type="Proteomes" id="UP000035642">
    <property type="component" value="Unassembled WGS sequence"/>
</dbReference>
<comment type="similarity">
    <text evidence="4">Belongs to the DONSON family.</text>
</comment>
<keyword evidence="3" id="KW-0539">Nucleus</keyword>
<comment type="subcellular location">
    <subcellularLocation>
        <location evidence="1">Nucleus</location>
    </subcellularLocation>
</comment>
<protein>
    <submittedName>
        <fullName evidence="6">Lipase_3 domain-containing protein</fullName>
    </submittedName>
</protein>
<evidence type="ECO:0000313" key="6">
    <source>
        <dbReference type="WBParaSite" id="ACAC_0001200901-mRNA-1"/>
    </source>
</evidence>
<dbReference type="WBParaSite" id="ACAC_0001200901-mRNA-1">
    <property type="protein sequence ID" value="ACAC_0001200901-mRNA-1"/>
    <property type="gene ID" value="ACAC_0001200901"/>
</dbReference>
<dbReference type="PANTHER" id="PTHR12972:SF0">
    <property type="entry name" value="PROTEIN DOWNSTREAM NEIGHBOR OF SON"/>
    <property type="match status" value="1"/>
</dbReference>
<evidence type="ECO:0000256" key="2">
    <source>
        <dbReference type="ARBA" id="ARBA00022473"/>
    </source>
</evidence>
<dbReference type="STRING" id="6313.A0A0K0DKH3"/>
<dbReference type="PANTHER" id="PTHR12972">
    <property type="entry name" value="DOWNSTREAM NEIGHBOR OF SON"/>
    <property type="match status" value="1"/>
</dbReference>
<evidence type="ECO:0000256" key="1">
    <source>
        <dbReference type="ARBA" id="ARBA00004123"/>
    </source>
</evidence>
<proteinExistence type="inferred from homology"/>
<dbReference type="InterPro" id="IPR024861">
    <property type="entry name" value="Donson"/>
</dbReference>
<keyword evidence="5" id="KW-1185">Reference proteome</keyword>
<reference evidence="5" key="1">
    <citation type="submission" date="2012-09" db="EMBL/GenBank/DDBJ databases">
        <authorList>
            <person name="Martin A.A."/>
        </authorList>
    </citation>
    <scope>NUCLEOTIDE SEQUENCE</scope>
</reference>
<dbReference type="GO" id="GO:0005634">
    <property type="term" value="C:nucleus"/>
    <property type="evidence" value="ECO:0007669"/>
    <property type="project" value="UniProtKB-SubCell"/>
</dbReference>
<dbReference type="GO" id="GO:0033260">
    <property type="term" value="P:nuclear DNA replication"/>
    <property type="evidence" value="ECO:0007669"/>
    <property type="project" value="TreeGrafter"/>
</dbReference>
<accession>A0A0K0DKH3</accession>
<organism evidence="5 6">
    <name type="scientific">Angiostrongylus cantonensis</name>
    <name type="common">Rat lungworm</name>
    <dbReference type="NCBI Taxonomy" id="6313"/>
    <lineage>
        <taxon>Eukaryota</taxon>
        <taxon>Metazoa</taxon>
        <taxon>Ecdysozoa</taxon>
        <taxon>Nematoda</taxon>
        <taxon>Chromadorea</taxon>
        <taxon>Rhabditida</taxon>
        <taxon>Rhabditina</taxon>
        <taxon>Rhabditomorpha</taxon>
        <taxon>Strongyloidea</taxon>
        <taxon>Metastrongylidae</taxon>
        <taxon>Angiostrongylus</taxon>
    </lineage>
</organism>
<sequence length="508" mass="56596">MNPDTSGVSPAWKNPRERLRKHLKRTSITRSLTWSLGNAAKVSDSNDENRYAVPGGVSATRTNPFKNRSSEESFATDFSDVACCSASPSATVANSYFSDKIPTDLRLGVIPVRVTGQQQHEGMQYFLKNVATSFNSPSFDATSDSSPMALLEAACFYWQFPCFPWLPTYPRADSLVNANTKMNQPIPTLSPPSVEALDLQWTECFDQLFLSWKKGDRRSFYMSCSSFTVLFTKISFDDALAPEDDSLSCFQASEGRRHVAVITPSSVGLRHYLKTEGIEYEHIRRKDRLNNKSSASFKLKPAEDSRFSFDSVCVTESQPPLFSFGSEMLDGSQANLDKENIASQTYSDGSPEKADLSGDHEWLENIGMSPRNTAKLARYKSLGTMYKFNDDDSQSSPGADEVVGVLIKGAEVQTLYNLLQSSRICRSIAGPHANLPPTLIAAQPFLHAQMQALKVVAFIRHTELCNDDPVVVRVNDRSVCNGLNEVDSDLYDWNELRIDKEKVSWNKI</sequence>
<evidence type="ECO:0000256" key="3">
    <source>
        <dbReference type="ARBA" id="ARBA00023242"/>
    </source>
</evidence>
<dbReference type="AlphaFoldDB" id="A0A0K0DKH3"/>
<name>A0A0K0DKH3_ANGCA</name>